<dbReference type="AlphaFoldDB" id="A0A4R8W2Q0"/>
<comment type="caution">
    <text evidence="6">The sequence shown here is derived from an EMBL/GenBank/DDBJ whole genome shotgun (WGS) entry which is preliminary data.</text>
</comment>
<comment type="similarity">
    <text evidence="1">Belongs to the carbohydrate kinase PfkB family.</text>
</comment>
<dbReference type="InterPro" id="IPR050306">
    <property type="entry name" value="PfkB_Carbo_kinase"/>
</dbReference>
<dbReference type="GO" id="GO:0006974">
    <property type="term" value="P:DNA damage response"/>
    <property type="evidence" value="ECO:0007669"/>
    <property type="project" value="TreeGrafter"/>
</dbReference>
<dbReference type="PANTHER" id="PTHR43085">
    <property type="entry name" value="HEXOKINASE FAMILY MEMBER"/>
    <property type="match status" value="1"/>
</dbReference>
<evidence type="ECO:0000256" key="2">
    <source>
        <dbReference type="ARBA" id="ARBA00022679"/>
    </source>
</evidence>
<feature type="domain" description="Carbohydrate kinase PfkB" evidence="5">
    <location>
        <begin position="17"/>
        <end position="309"/>
    </location>
</feature>
<reference evidence="6 7" key="1">
    <citation type="submission" date="2019-03" db="EMBL/GenBank/DDBJ databases">
        <title>Genomics of glacier-inhabiting Cryobacterium strains.</title>
        <authorList>
            <person name="Liu Q."/>
            <person name="Xin Y.-H."/>
        </authorList>
    </citation>
    <scope>NUCLEOTIDE SEQUENCE [LARGE SCALE GENOMIC DNA]</scope>
    <source>
        <strain evidence="6 7">RHLT2-21</strain>
    </source>
</reference>
<evidence type="ECO:0000256" key="3">
    <source>
        <dbReference type="ARBA" id="ARBA00022777"/>
    </source>
</evidence>
<evidence type="ECO:0000259" key="5">
    <source>
        <dbReference type="Pfam" id="PF00294"/>
    </source>
</evidence>
<evidence type="ECO:0000313" key="7">
    <source>
        <dbReference type="Proteomes" id="UP000297643"/>
    </source>
</evidence>
<keyword evidence="3 6" id="KW-0418">Kinase</keyword>
<name>A0A4R8W2Q0_9MICO</name>
<dbReference type="GO" id="GO:0005829">
    <property type="term" value="C:cytosol"/>
    <property type="evidence" value="ECO:0007669"/>
    <property type="project" value="TreeGrafter"/>
</dbReference>
<dbReference type="PANTHER" id="PTHR43085:SF15">
    <property type="entry name" value="2-DEHYDRO-3-DEOXYGLUCONOKINASE"/>
    <property type="match status" value="1"/>
</dbReference>
<dbReference type="CDD" id="cd01166">
    <property type="entry name" value="KdgK"/>
    <property type="match status" value="1"/>
</dbReference>
<accession>A0A4R8W2Q0</accession>
<protein>
    <submittedName>
        <fullName evidence="6">Sugar kinase</fullName>
    </submittedName>
</protein>
<dbReference type="Gene3D" id="3.40.1190.20">
    <property type="match status" value="1"/>
</dbReference>
<proteinExistence type="inferred from homology"/>
<organism evidence="6 7">
    <name type="scientific">Cryobacterium mannosilyticum</name>
    <dbReference type="NCBI Taxonomy" id="1259190"/>
    <lineage>
        <taxon>Bacteria</taxon>
        <taxon>Bacillati</taxon>
        <taxon>Actinomycetota</taxon>
        <taxon>Actinomycetes</taxon>
        <taxon>Micrococcales</taxon>
        <taxon>Microbacteriaceae</taxon>
        <taxon>Cryobacterium</taxon>
    </lineage>
</organism>
<dbReference type="Proteomes" id="UP000297643">
    <property type="component" value="Unassembled WGS sequence"/>
</dbReference>
<keyword evidence="7" id="KW-1185">Reference proteome</keyword>
<gene>
    <name evidence="6" type="ORF">E3O32_15295</name>
</gene>
<dbReference type="GO" id="GO:0008673">
    <property type="term" value="F:2-dehydro-3-deoxygluconokinase activity"/>
    <property type="evidence" value="ECO:0007669"/>
    <property type="project" value="TreeGrafter"/>
</dbReference>
<dbReference type="GO" id="GO:0019698">
    <property type="term" value="P:D-galacturonate catabolic process"/>
    <property type="evidence" value="ECO:0007669"/>
    <property type="project" value="TreeGrafter"/>
</dbReference>
<evidence type="ECO:0000256" key="4">
    <source>
        <dbReference type="SAM" id="MobiDB-lite"/>
    </source>
</evidence>
<evidence type="ECO:0000313" key="6">
    <source>
        <dbReference type="EMBL" id="TFC00531.1"/>
    </source>
</evidence>
<keyword evidence="2" id="KW-0808">Transferase</keyword>
<dbReference type="InterPro" id="IPR011611">
    <property type="entry name" value="PfkB_dom"/>
</dbReference>
<feature type="region of interest" description="Disordered" evidence="4">
    <location>
        <begin position="310"/>
        <end position="333"/>
    </location>
</feature>
<dbReference type="GO" id="GO:0042840">
    <property type="term" value="P:D-glucuronate catabolic process"/>
    <property type="evidence" value="ECO:0007669"/>
    <property type="project" value="TreeGrafter"/>
</dbReference>
<dbReference type="InterPro" id="IPR029056">
    <property type="entry name" value="Ribokinase-like"/>
</dbReference>
<sequence>MIEHRIDHEATPITAKPDVLCFGETMGVFTPTASLPLDRAEGFQLNIGGAESNVAAHLAELGHLVAWAGNVGRDPVGTKVIATLDRGGVDTRWVNRTLSSPTGLYLKEPDTGSGAHVFYYRSGSAATELGVTDAAGWPIRTARWIHTSGITPALSPSCAALVEHVLDTAAEWGASVSFDVNYRAGLWPVSEAAPRLLGLACKASVVLVGLDEAATLWGCVTSVDVHELLPDVPYLVVKDSSIDATEFARHSDGTATQTTVPAHEVEVVEPVGAGDAFAAGYLSALINGAASAERLNRGHSLASWALGSREDFRPGHGPHAPNRFAPDLRKQIA</sequence>
<evidence type="ECO:0000256" key="1">
    <source>
        <dbReference type="ARBA" id="ARBA00010688"/>
    </source>
</evidence>
<dbReference type="EMBL" id="SOFM01000046">
    <property type="protein sequence ID" value="TFC00531.1"/>
    <property type="molecule type" value="Genomic_DNA"/>
</dbReference>
<dbReference type="SUPFAM" id="SSF53613">
    <property type="entry name" value="Ribokinase-like"/>
    <property type="match status" value="1"/>
</dbReference>
<dbReference type="Pfam" id="PF00294">
    <property type="entry name" value="PfkB"/>
    <property type="match status" value="1"/>
</dbReference>